<gene>
    <name evidence="1" type="ORF">AVEN_103683_1</name>
    <name evidence="2" type="ORF">AVEN_189042_1</name>
</gene>
<evidence type="ECO:0000313" key="2">
    <source>
        <dbReference type="EMBL" id="GBN77710.1"/>
    </source>
</evidence>
<name>A0A4Y2RS30_ARAVE</name>
<protein>
    <submittedName>
        <fullName evidence="1">Uncharacterized protein</fullName>
    </submittedName>
</protein>
<keyword evidence="3" id="KW-1185">Reference proteome</keyword>
<dbReference type="Proteomes" id="UP000499080">
    <property type="component" value="Unassembled WGS sequence"/>
</dbReference>
<organism evidence="1 3">
    <name type="scientific">Araneus ventricosus</name>
    <name type="common">Orbweaver spider</name>
    <name type="synonym">Epeira ventricosa</name>
    <dbReference type="NCBI Taxonomy" id="182803"/>
    <lineage>
        <taxon>Eukaryota</taxon>
        <taxon>Metazoa</taxon>
        <taxon>Ecdysozoa</taxon>
        <taxon>Arthropoda</taxon>
        <taxon>Chelicerata</taxon>
        <taxon>Arachnida</taxon>
        <taxon>Araneae</taxon>
        <taxon>Araneomorphae</taxon>
        <taxon>Entelegynae</taxon>
        <taxon>Araneoidea</taxon>
        <taxon>Araneidae</taxon>
        <taxon>Araneus</taxon>
    </lineage>
</organism>
<proteinExistence type="predicted"/>
<dbReference type="OrthoDB" id="8196283at2759"/>
<dbReference type="EMBL" id="BGPR01017920">
    <property type="protein sequence ID" value="GBN77705.1"/>
    <property type="molecule type" value="Genomic_DNA"/>
</dbReference>
<comment type="caution">
    <text evidence="1">The sequence shown here is derived from an EMBL/GenBank/DDBJ whole genome shotgun (WGS) entry which is preliminary data.</text>
</comment>
<reference evidence="1 3" key="1">
    <citation type="journal article" date="2019" name="Sci. Rep.">
        <title>Orb-weaving spider Araneus ventricosus genome elucidates the spidroin gene catalogue.</title>
        <authorList>
            <person name="Kono N."/>
            <person name="Nakamura H."/>
            <person name="Ohtoshi R."/>
            <person name="Moran D.A.P."/>
            <person name="Shinohara A."/>
            <person name="Yoshida Y."/>
            <person name="Fujiwara M."/>
            <person name="Mori M."/>
            <person name="Tomita M."/>
            <person name="Arakawa K."/>
        </authorList>
    </citation>
    <scope>NUCLEOTIDE SEQUENCE [LARGE SCALE GENOMIC DNA]</scope>
</reference>
<accession>A0A4Y2RS30</accession>
<dbReference type="AlphaFoldDB" id="A0A4Y2RS30"/>
<dbReference type="EMBL" id="BGPR01017923">
    <property type="protein sequence ID" value="GBN77710.1"/>
    <property type="molecule type" value="Genomic_DNA"/>
</dbReference>
<evidence type="ECO:0000313" key="1">
    <source>
        <dbReference type="EMBL" id="GBN77705.1"/>
    </source>
</evidence>
<evidence type="ECO:0000313" key="3">
    <source>
        <dbReference type="Proteomes" id="UP000499080"/>
    </source>
</evidence>
<sequence>MEELLTDAFAKAANSAKIVVQKLFIRMCSERDFSAQRTFHIVLGWPFYHCSRAFVKVNVEPQQWIALNDNPDARGQVIKSILDIYQQRPQDQEEVSLLKFIFYILQERFNFGSGESRIFDLGRLRSSKFCIVATPWLMQQVLLHVPWRDMREFESSSWQEQCNNLVQHPAALELPPLEEEYERNMPGKKNRVLSKVPQLCSFSSFFSFFVRLVLHFVRSFSSSLCAQKRLTTLFPSLLLDLLMNDSSTVSFAVASRFRRFRFIIKTARHNLILSKLSSIIYKNPIESPEDIFPELASKDEDVREIPGIYQRVLDSLRR</sequence>